<dbReference type="RefSeq" id="WP_127761047.1">
    <property type="nucleotide sequence ID" value="NZ_CP026095.1"/>
</dbReference>
<proteinExistence type="predicted"/>
<sequence length="249" mass="28295">MSYESHNHYLQKATKYDLLSHFYKYSNPTLHDYYYHKHLQSITKAISLIHVRQTKKFAHLRLFHVSPNIPAVDVYVNEMRILQNFTYKNASDYLSLPAGTYQIDIYPEGTTTSTIASQKLKLEANQYYTGAIAKRPKEVKLVTLKDSPAVPNGEAAFRFVHLASDIEAVDIAVKNGDIVFDQLTPEHASSYLPVYPIKVNLEIRPTGTKELIRSLPKTHFLVNQATSFYIVSTNTNNETTELAVLSLTP</sequence>
<organism evidence="1 2">
    <name type="scientific">Peribacillus asahii</name>
    <dbReference type="NCBI Taxonomy" id="228899"/>
    <lineage>
        <taxon>Bacteria</taxon>
        <taxon>Bacillati</taxon>
        <taxon>Bacillota</taxon>
        <taxon>Bacilli</taxon>
        <taxon>Bacillales</taxon>
        <taxon>Bacillaceae</taxon>
        <taxon>Peribacillus</taxon>
    </lineage>
</organism>
<dbReference type="OrthoDB" id="9783299at2"/>
<name>A0A3Q9RPU5_9BACI</name>
<evidence type="ECO:0000313" key="2">
    <source>
        <dbReference type="Proteomes" id="UP000283095"/>
    </source>
</evidence>
<evidence type="ECO:0000313" key="1">
    <source>
        <dbReference type="EMBL" id="AZV43967.1"/>
    </source>
</evidence>
<dbReference type="KEGG" id="pasa:BAOM_3358"/>
<gene>
    <name evidence="1" type="ORF">BAOM_3358</name>
</gene>
<dbReference type="InterPro" id="IPR025510">
    <property type="entry name" value="DUF4397"/>
</dbReference>
<reference evidence="1 2" key="1">
    <citation type="submission" date="2018-01" db="EMBL/GenBank/DDBJ databases">
        <title>Bacillus asahii Genome sequencing and assembly.</title>
        <authorList>
            <person name="Jiang H."/>
            <person name="Feng Y."/>
            <person name="Zhao F."/>
            <person name="Lin X."/>
        </authorList>
    </citation>
    <scope>NUCLEOTIDE SEQUENCE [LARGE SCALE GENOMIC DNA]</scope>
    <source>
        <strain evidence="1 2">OM18</strain>
    </source>
</reference>
<protein>
    <submittedName>
        <fullName evidence="1">Uncharacterized protein</fullName>
    </submittedName>
</protein>
<dbReference type="EMBL" id="CP026095">
    <property type="protein sequence ID" value="AZV43967.1"/>
    <property type="molecule type" value="Genomic_DNA"/>
</dbReference>
<dbReference type="Pfam" id="PF14344">
    <property type="entry name" value="DUF4397"/>
    <property type="match status" value="1"/>
</dbReference>
<dbReference type="Proteomes" id="UP000283095">
    <property type="component" value="Chromosome"/>
</dbReference>
<dbReference type="AlphaFoldDB" id="A0A3Q9RPU5"/>
<accession>A0A3Q9RPU5</accession>